<name>A0A8E2DHQ0_9APHY</name>
<gene>
    <name evidence="1" type="ORF">OBBRIDRAFT_796304</name>
</gene>
<proteinExistence type="predicted"/>
<protein>
    <submittedName>
        <fullName evidence="1">Uncharacterized protein</fullName>
    </submittedName>
</protein>
<keyword evidence="2" id="KW-1185">Reference proteome</keyword>
<dbReference type="Proteomes" id="UP000250043">
    <property type="component" value="Unassembled WGS sequence"/>
</dbReference>
<dbReference type="EMBL" id="KV722489">
    <property type="protein sequence ID" value="OCH87327.1"/>
    <property type="molecule type" value="Genomic_DNA"/>
</dbReference>
<accession>A0A8E2DHQ0</accession>
<evidence type="ECO:0000313" key="1">
    <source>
        <dbReference type="EMBL" id="OCH87327.1"/>
    </source>
</evidence>
<evidence type="ECO:0000313" key="2">
    <source>
        <dbReference type="Proteomes" id="UP000250043"/>
    </source>
</evidence>
<organism evidence="1 2">
    <name type="scientific">Obba rivulosa</name>
    <dbReference type="NCBI Taxonomy" id="1052685"/>
    <lineage>
        <taxon>Eukaryota</taxon>
        <taxon>Fungi</taxon>
        <taxon>Dikarya</taxon>
        <taxon>Basidiomycota</taxon>
        <taxon>Agaricomycotina</taxon>
        <taxon>Agaricomycetes</taxon>
        <taxon>Polyporales</taxon>
        <taxon>Gelatoporiaceae</taxon>
        <taxon>Obba</taxon>
    </lineage>
</organism>
<sequence length="68" mass="7715">MRQSHAMDYLGLLSGQVFSSAISSCSAVNVPEARARWGAEEIDVRVKCPRQSRHYKLQPTSWLPLRIE</sequence>
<dbReference type="PROSITE" id="PS51257">
    <property type="entry name" value="PROKAR_LIPOPROTEIN"/>
    <property type="match status" value="1"/>
</dbReference>
<dbReference type="AlphaFoldDB" id="A0A8E2DHQ0"/>
<reference evidence="1 2" key="1">
    <citation type="submission" date="2016-07" db="EMBL/GenBank/DDBJ databases">
        <title>Draft genome of the white-rot fungus Obba rivulosa 3A-2.</title>
        <authorList>
            <consortium name="DOE Joint Genome Institute"/>
            <person name="Miettinen O."/>
            <person name="Riley R."/>
            <person name="Acob R."/>
            <person name="Barry K."/>
            <person name="Cullen D."/>
            <person name="De Vries R."/>
            <person name="Hainaut M."/>
            <person name="Hatakka A."/>
            <person name="Henrissat B."/>
            <person name="Hilden K."/>
            <person name="Kuo R."/>
            <person name="Labutti K."/>
            <person name="Lipzen A."/>
            <person name="Makela M.R."/>
            <person name="Sandor L."/>
            <person name="Spatafora J.W."/>
            <person name="Grigoriev I.V."/>
            <person name="Hibbett D.S."/>
        </authorList>
    </citation>
    <scope>NUCLEOTIDE SEQUENCE [LARGE SCALE GENOMIC DNA]</scope>
    <source>
        <strain evidence="1 2">3A-2</strain>
    </source>
</reference>